<dbReference type="NCBIfam" id="TIGR00043">
    <property type="entry name" value="rRNA maturation RNase YbeY"/>
    <property type="match status" value="1"/>
</dbReference>
<organism evidence="8 9">
    <name type="scientific">Planctomicrobium piriforme</name>
    <dbReference type="NCBI Taxonomy" id="1576369"/>
    <lineage>
        <taxon>Bacteria</taxon>
        <taxon>Pseudomonadati</taxon>
        <taxon>Planctomycetota</taxon>
        <taxon>Planctomycetia</taxon>
        <taxon>Planctomycetales</taxon>
        <taxon>Planctomycetaceae</taxon>
        <taxon>Planctomicrobium</taxon>
    </lineage>
</organism>
<comment type="function">
    <text evidence="7">Single strand-specific metallo-endoribonuclease involved in late-stage 70S ribosome quality control and in maturation of the 3' terminus of the 16S rRNA.</text>
</comment>
<dbReference type="STRING" id="1576369.SAMN05421753_101536"/>
<keyword evidence="5 7" id="KW-0378">Hydrolase</keyword>
<evidence type="ECO:0000256" key="4">
    <source>
        <dbReference type="ARBA" id="ARBA00022759"/>
    </source>
</evidence>
<proteinExistence type="inferred from homology"/>
<comment type="similarity">
    <text evidence="1 7">Belongs to the endoribonuclease YbeY family.</text>
</comment>
<gene>
    <name evidence="7" type="primary">ybeY</name>
    <name evidence="8" type="ORF">SAMN05421753_101536</name>
</gene>
<dbReference type="RefSeq" id="WP_092047662.1">
    <property type="nucleotide sequence ID" value="NZ_FOQD01000001.1"/>
</dbReference>
<reference evidence="9" key="1">
    <citation type="submission" date="2016-10" db="EMBL/GenBank/DDBJ databases">
        <authorList>
            <person name="Varghese N."/>
            <person name="Submissions S."/>
        </authorList>
    </citation>
    <scope>NUCLEOTIDE SEQUENCE [LARGE SCALE GENOMIC DNA]</scope>
    <source>
        <strain evidence="9">DSM 26348</strain>
    </source>
</reference>
<dbReference type="GO" id="GO:0004222">
    <property type="term" value="F:metalloendopeptidase activity"/>
    <property type="evidence" value="ECO:0007669"/>
    <property type="project" value="InterPro"/>
</dbReference>
<comment type="cofactor">
    <cofactor evidence="7">
        <name>Zn(2+)</name>
        <dbReference type="ChEBI" id="CHEBI:29105"/>
    </cofactor>
    <text evidence="7">Binds 1 zinc ion.</text>
</comment>
<dbReference type="EMBL" id="FOQD01000001">
    <property type="protein sequence ID" value="SFH63439.1"/>
    <property type="molecule type" value="Genomic_DNA"/>
</dbReference>
<dbReference type="OrthoDB" id="9807740at2"/>
<evidence type="ECO:0000256" key="6">
    <source>
        <dbReference type="ARBA" id="ARBA00022833"/>
    </source>
</evidence>
<dbReference type="GO" id="GO:0004521">
    <property type="term" value="F:RNA endonuclease activity"/>
    <property type="evidence" value="ECO:0007669"/>
    <property type="project" value="UniProtKB-UniRule"/>
</dbReference>
<evidence type="ECO:0000256" key="2">
    <source>
        <dbReference type="ARBA" id="ARBA00022722"/>
    </source>
</evidence>
<keyword evidence="6 7" id="KW-0862">Zinc</keyword>
<evidence type="ECO:0000256" key="5">
    <source>
        <dbReference type="ARBA" id="ARBA00022801"/>
    </source>
</evidence>
<comment type="subcellular location">
    <subcellularLocation>
        <location evidence="7">Cytoplasm</location>
    </subcellularLocation>
</comment>
<keyword evidence="7" id="KW-0963">Cytoplasm</keyword>
<dbReference type="Pfam" id="PF02130">
    <property type="entry name" value="YbeY"/>
    <property type="match status" value="1"/>
</dbReference>
<evidence type="ECO:0000256" key="7">
    <source>
        <dbReference type="HAMAP-Rule" id="MF_00009"/>
    </source>
</evidence>
<evidence type="ECO:0000313" key="9">
    <source>
        <dbReference type="Proteomes" id="UP000199518"/>
    </source>
</evidence>
<dbReference type="HAMAP" id="MF_00009">
    <property type="entry name" value="Endoribonucl_YbeY"/>
    <property type="match status" value="1"/>
</dbReference>
<evidence type="ECO:0000256" key="3">
    <source>
        <dbReference type="ARBA" id="ARBA00022723"/>
    </source>
</evidence>
<keyword evidence="2 7" id="KW-0540">Nuclease</keyword>
<dbReference type="PANTHER" id="PTHR46986">
    <property type="entry name" value="ENDORIBONUCLEASE YBEY, CHLOROPLASTIC"/>
    <property type="match status" value="1"/>
</dbReference>
<dbReference type="GO" id="GO:0005737">
    <property type="term" value="C:cytoplasm"/>
    <property type="evidence" value="ECO:0007669"/>
    <property type="project" value="UniProtKB-SubCell"/>
</dbReference>
<name>A0A1I3BNE5_9PLAN</name>
<evidence type="ECO:0000313" key="8">
    <source>
        <dbReference type="EMBL" id="SFH63439.1"/>
    </source>
</evidence>
<keyword evidence="9" id="KW-1185">Reference proteome</keyword>
<dbReference type="InterPro" id="IPR002036">
    <property type="entry name" value="YbeY"/>
</dbReference>
<sequence length="161" mass="18003">MWEIDILNEQSVLDVDDHWLLEIVRGTLAAQHVGQAQIDVAVVDDATIHAVNRDHLQHDYPTDVISFVYSAERLDQNASVPASGLRGENLVLEGEILVSAETALRLAQAHGWAPQHELALYVVHGLLHLCGYDDLTEAEQQIMRAQEQAVLKIWNLTPHYS</sequence>
<evidence type="ECO:0000256" key="1">
    <source>
        <dbReference type="ARBA" id="ARBA00010875"/>
    </source>
</evidence>
<dbReference type="SUPFAM" id="SSF55486">
    <property type="entry name" value="Metalloproteases ('zincins'), catalytic domain"/>
    <property type="match status" value="1"/>
</dbReference>
<dbReference type="EC" id="3.1.-.-" evidence="7"/>
<dbReference type="Proteomes" id="UP000199518">
    <property type="component" value="Unassembled WGS sequence"/>
</dbReference>
<keyword evidence="7" id="KW-0690">Ribosome biogenesis</keyword>
<dbReference type="GO" id="GO:0008270">
    <property type="term" value="F:zinc ion binding"/>
    <property type="evidence" value="ECO:0007669"/>
    <property type="project" value="UniProtKB-UniRule"/>
</dbReference>
<feature type="binding site" evidence="7">
    <location>
        <position position="128"/>
    </location>
    <ligand>
        <name>Zn(2+)</name>
        <dbReference type="ChEBI" id="CHEBI:29105"/>
        <note>catalytic</note>
    </ligand>
</feature>
<keyword evidence="7" id="KW-0698">rRNA processing</keyword>
<keyword evidence="4 7" id="KW-0255">Endonuclease</keyword>
<protein>
    <recommendedName>
        <fullName evidence="7">Endoribonuclease YbeY</fullName>
        <ecNumber evidence="7">3.1.-.-</ecNumber>
    </recommendedName>
</protein>
<feature type="binding site" evidence="7">
    <location>
        <position position="124"/>
    </location>
    <ligand>
        <name>Zn(2+)</name>
        <dbReference type="ChEBI" id="CHEBI:29105"/>
        <note>catalytic</note>
    </ligand>
</feature>
<dbReference type="AlphaFoldDB" id="A0A1I3BNE5"/>
<feature type="binding site" evidence="7">
    <location>
        <position position="134"/>
    </location>
    <ligand>
        <name>Zn(2+)</name>
        <dbReference type="ChEBI" id="CHEBI:29105"/>
        <note>catalytic</note>
    </ligand>
</feature>
<dbReference type="PANTHER" id="PTHR46986:SF1">
    <property type="entry name" value="ENDORIBONUCLEASE YBEY, CHLOROPLASTIC"/>
    <property type="match status" value="1"/>
</dbReference>
<keyword evidence="3 7" id="KW-0479">Metal-binding</keyword>
<dbReference type="InterPro" id="IPR023091">
    <property type="entry name" value="MetalPrtase_cat_dom_sf_prd"/>
</dbReference>
<accession>A0A1I3BNE5</accession>
<dbReference type="Gene3D" id="3.40.390.30">
    <property type="entry name" value="Metalloproteases ('zincins'), catalytic domain"/>
    <property type="match status" value="1"/>
</dbReference>
<dbReference type="GO" id="GO:0006364">
    <property type="term" value="P:rRNA processing"/>
    <property type="evidence" value="ECO:0007669"/>
    <property type="project" value="UniProtKB-UniRule"/>
</dbReference>